<keyword evidence="1" id="KW-0472">Membrane</keyword>
<dbReference type="Pfam" id="PF10710">
    <property type="entry name" value="DUF2512"/>
    <property type="match status" value="1"/>
</dbReference>
<dbReference type="InterPro" id="IPR019649">
    <property type="entry name" value="DUF2512"/>
</dbReference>
<keyword evidence="1" id="KW-1133">Transmembrane helix</keyword>
<evidence type="ECO:0000313" key="2">
    <source>
        <dbReference type="EMBL" id="KWZ78755.1"/>
    </source>
</evidence>
<keyword evidence="1" id="KW-0812">Transmembrane</keyword>
<organism evidence="2 3">
    <name type="scientific">Heyndrickxia coagulans</name>
    <name type="common">Weizmannia coagulans</name>
    <dbReference type="NCBI Taxonomy" id="1398"/>
    <lineage>
        <taxon>Bacteria</taxon>
        <taxon>Bacillati</taxon>
        <taxon>Bacillota</taxon>
        <taxon>Bacilli</taxon>
        <taxon>Bacillales</taxon>
        <taxon>Bacillaceae</taxon>
        <taxon>Heyndrickxia</taxon>
    </lineage>
</organism>
<feature type="transmembrane region" description="Helical" evidence="1">
    <location>
        <begin position="47"/>
        <end position="66"/>
    </location>
</feature>
<evidence type="ECO:0000313" key="3">
    <source>
        <dbReference type="Proteomes" id="UP000070376"/>
    </source>
</evidence>
<comment type="caution">
    <text evidence="2">The sequence shown here is derived from an EMBL/GenBank/DDBJ whole genome shotgun (WGS) entry which is preliminary data.</text>
</comment>
<accession>A0A133KGV5</accession>
<dbReference type="PATRIC" id="fig|1398.22.peg.2860"/>
<gene>
    <name evidence="2" type="ORF">HMPREF3213_02854</name>
</gene>
<feature type="transmembrane region" description="Helical" evidence="1">
    <location>
        <begin position="20"/>
        <end position="41"/>
    </location>
</feature>
<evidence type="ECO:0000256" key="1">
    <source>
        <dbReference type="SAM" id="Phobius"/>
    </source>
</evidence>
<sequence length="148" mass="16642">HFGFKLIIRGGTVMDHAKALVIKFIMVAVVLGIILSAIFNMPFGDMIATSVVLTILAYVLGDLMIFKRENEREENTQRNIMATVADFVLAYLVVWLMGRSLAPDMDNLLWAALASSIVIAAGEWFFHKYLHHLFHHTPDREFTGYGGD</sequence>
<name>A0A133KGV5_HEYCO</name>
<reference evidence="3" key="1">
    <citation type="submission" date="2016-01" db="EMBL/GenBank/DDBJ databases">
        <authorList>
            <person name="Mitreva M."/>
            <person name="Pepin K.H."/>
            <person name="Mihindukulasuriya K.A."/>
            <person name="Fulton R."/>
            <person name="Fronick C."/>
            <person name="O'Laughlin M."/>
            <person name="Miner T."/>
            <person name="Herter B."/>
            <person name="Rosa B.A."/>
            <person name="Cordes M."/>
            <person name="Tomlinson C."/>
            <person name="Wollam A."/>
            <person name="Palsikar V.B."/>
            <person name="Mardis E.R."/>
            <person name="Wilson R.K."/>
        </authorList>
    </citation>
    <scope>NUCLEOTIDE SEQUENCE [LARGE SCALE GENOMIC DNA]</scope>
    <source>
        <strain evidence="3">GED7749B</strain>
    </source>
</reference>
<feature type="transmembrane region" description="Helical" evidence="1">
    <location>
        <begin position="108"/>
        <end position="126"/>
    </location>
</feature>
<proteinExistence type="predicted"/>
<dbReference type="EMBL" id="LRPN01000135">
    <property type="protein sequence ID" value="KWZ78755.1"/>
    <property type="molecule type" value="Genomic_DNA"/>
</dbReference>
<feature type="non-terminal residue" evidence="2">
    <location>
        <position position="1"/>
    </location>
</feature>
<dbReference type="AlphaFoldDB" id="A0A133KGV5"/>
<feature type="transmembrane region" description="Helical" evidence="1">
    <location>
        <begin position="78"/>
        <end position="96"/>
    </location>
</feature>
<dbReference type="Proteomes" id="UP000070376">
    <property type="component" value="Unassembled WGS sequence"/>
</dbReference>
<protein>
    <submittedName>
        <fullName evidence="2">Uncharacterized protein</fullName>
    </submittedName>
</protein>